<proteinExistence type="predicted"/>
<name>A0A8T0PRK8_PANVG</name>
<dbReference type="EMBL" id="CM029050">
    <property type="protein sequence ID" value="KAG2564987.1"/>
    <property type="molecule type" value="Genomic_DNA"/>
</dbReference>
<reference evidence="1" key="1">
    <citation type="submission" date="2020-05" db="EMBL/GenBank/DDBJ databases">
        <title>WGS assembly of Panicum virgatum.</title>
        <authorList>
            <person name="Lovell J.T."/>
            <person name="Jenkins J."/>
            <person name="Shu S."/>
            <person name="Juenger T.E."/>
            <person name="Schmutz J."/>
        </authorList>
    </citation>
    <scope>NUCLEOTIDE SEQUENCE</scope>
    <source>
        <strain evidence="1">AP13</strain>
    </source>
</reference>
<keyword evidence="2" id="KW-1185">Reference proteome</keyword>
<protein>
    <recommendedName>
        <fullName evidence="3">HAT C-terminal dimerisation domain-containing protein</fullName>
    </recommendedName>
</protein>
<evidence type="ECO:0008006" key="3">
    <source>
        <dbReference type="Google" id="ProtNLM"/>
    </source>
</evidence>
<dbReference type="OrthoDB" id="671515at2759"/>
<evidence type="ECO:0000313" key="2">
    <source>
        <dbReference type="Proteomes" id="UP000823388"/>
    </source>
</evidence>
<dbReference type="SUPFAM" id="SSF53098">
    <property type="entry name" value="Ribonuclease H-like"/>
    <property type="match status" value="1"/>
</dbReference>
<sequence length="256" mass="30189">MPEVFACLDLAKKKISDSFASSPGILKKVMDIVHRRWADQTGQKLCEAALFLNPNKYFDIKENDHAYASRLQEMFNDVIEKMITDDDDLIAMVSDLADQYENAMLQRKRKSPNDWWTAYAGSAGDLQKFAWRIAGLYCSSSGYDRNWTMFECMNTTYIKQSERKKLEDRAYIQYNRMMSDRSERQHSEGSNFDPLILEDCEMDYDWVGMYAKLYDRDNLAWKLVEEIISGSYTLKAHYRLRRSFCDMMIFFFEVMT</sequence>
<dbReference type="AlphaFoldDB" id="A0A8T0PRK8"/>
<organism evidence="1 2">
    <name type="scientific">Panicum virgatum</name>
    <name type="common">Blackwell switchgrass</name>
    <dbReference type="NCBI Taxonomy" id="38727"/>
    <lineage>
        <taxon>Eukaryota</taxon>
        <taxon>Viridiplantae</taxon>
        <taxon>Streptophyta</taxon>
        <taxon>Embryophyta</taxon>
        <taxon>Tracheophyta</taxon>
        <taxon>Spermatophyta</taxon>
        <taxon>Magnoliopsida</taxon>
        <taxon>Liliopsida</taxon>
        <taxon>Poales</taxon>
        <taxon>Poaceae</taxon>
        <taxon>PACMAD clade</taxon>
        <taxon>Panicoideae</taxon>
        <taxon>Panicodae</taxon>
        <taxon>Paniceae</taxon>
        <taxon>Panicinae</taxon>
        <taxon>Panicum</taxon>
        <taxon>Panicum sect. Hiantes</taxon>
    </lineage>
</organism>
<gene>
    <name evidence="1" type="ORF">PVAP13_7NG045667</name>
</gene>
<accession>A0A8T0PRK8</accession>
<evidence type="ECO:0000313" key="1">
    <source>
        <dbReference type="EMBL" id="KAG2564987.1"/>
    </source>
</evidence>
<comment type="caution">
    <text evidence="1">The sequence shown here is derived from an EMBL/GenBank/DDBJ whole genome shotgun (WGS) entry which is preliminary data.</text>
</comment>
<dbReference type="Proteomes" id="UP000823388">
    <property type="component" value="Chromosome 7N"/>
</dbReference>
<dbReference type="InterPro" id="IPR012337">
    <property type="entry name" value="RNaseH-like_sf"/>
</dbReference>